<dbReference type="EMBL" id="MTKT01005400">
    <property type="protein sequence ID" value="OWM66969.1"/>
    <property type="molecule type" value="Genomic_DNA"/>
</dbReference>
<keyword evidence="5" id="KW-1185">Reference proteome</keyword>
<feature type="compositionally biased region" description="Basic and acidic residues" evidence="1">
    <location>
        <begin position="117"/>
        <end position="127"/>
    </location>
</feature>
<comment type="caution">
    <text evidence="2">The sequence shown here is derived from an EMBL/GenBank/DDBJ whole genome shotgun (WGS) entry which is preliminary data.</text>
</comment>
<evidence type="ECO:0000313" key="5">
    <source>
        <dbReference type="Proteomes" id="UP000233551"/>
    </source>
</evidence>
<feature type="region of interest" description="Disordered" evidence="1">
    <location>
        <begin position="83"/>
        <end position="207"/>
    </location>
</feature>
<dbReference type="Proteomes" id="UP000197138">
    <property type="component" value="Unassembled WGS sequence"/>
</dbReference>
<evidence type="ECO:0000313" key="4">
    <source>
        <dbReference type="Proteomes" id="UP000197138"/>
    </source>
</evidence>
<protein>
    <submittedName>
        <fullName evidence="2">Uncharacterized protein</fullName>
    </submittedName>
</protein>
<evidence type="ECO:0000256" key="1">
    <source>
        <dbReference type="SAM" id="MobiDB-lite"/>
    </source>
</evidence>
<sequence length="260" mass="29430">MGLDPDGRRYAGATPWNPAPNSYVVQTEMYIVRPTASSGYVYPRKAGYRMNYDFDDNSQWHRNPSVPSWPVNDRPPKVEEFLTKDQTEASRPSGFNSPPPTPGNWGQNSYPAEFEEPYTRYHNEASRPVRSGIPPPVTGNWAQNHTPTNYGTYPVPSGYPSYWPSRIERSTAEPPPSFGSGGRANPSRENSHHQPEPSQGSSLSRPIYDIDKAVEYLKETLKPFSSQTARPVPSSPWPRARNQQCIKEMVLDREFPAWKM</sequence>
<feature type="region of interest" description="Disordered" evidence="1">
    <location>
        <begin position="221"/>
        <end position="243"/>
    </location>
</feature>
<organism evidence="2 4">
    <name type="scientific">Punica granatum</name>
    <name type="common">Pomegranate</name>
    <dbReference type="NCBI Taxonomy" id="22663"/>
    <lineage>
        <taxon>Eukaryota</taxon>
        <taxon>Viridiplantae</taxon>
        <taxon>Streptophyta</taxon>
        <taxon>Embryophyta</taxon>
        <taxon>Tracheophyta</taxon>
        <taxon>Spermatophyta</taxon>
        <taxon>Magnoliopsida</taxon>
        <taxon>eudicotyledons</taxon>
        <taxon>Gunneridae</taxon>
        <taxon>Pentapetalae</taxon>
        <taxon>rosids</taxon>
        <taxon>malvids</taxon>
        <taxon>Myrtales</taxon>
        <taxon>Lythraceae</taxon>
        <taxon>Punica</taxon>
    </lineage>
</organism>
<dbReference type="AlphaFoldDB" id="A0A218W361"/>
<dbReference type="EMBL" id="PGOL01002859">
    <property type="protein sequence ID" value="PKI44656.1"/>
    <property type="molecule type" value="Genomic_DNA"/>
</dbReference>
<dbReference type="GeneID" id="116207965"/>
<reference evidence="2" key="2">
    <citation type="submission" date="2017-06" db="EMBL/GenBank/DDBJ databases">
        <title>The pomegranate genome and the genomics of punicalagin biosynthesis.</title>
        <authorList>
            <person name="Xu C."/>
        </authorList>
    </citation>
    <scope>NUCLEOTIDE SEQUENCE [LARGE SCALE GENOMIC DNA]</scope>
    <source>
        <tissue evidence="2">Fresh leaf</tissue>
    </source>
</reference>
<accession>A0A218W361</accession>
<reference evidence="4" key="1">
    <citation type="journal article" date="2017" name="Plant J.">
        <title>The pomegranate (Punica granatum L.) genome and the genomics of punicalagin biosynthesis.</title>
        <authorList>
            <person name="Qin G."/>
            <person name="Xu C."/>
            <person name="Ming R."/>
            <person name="Tang H."/>
            <person name="Guyot R."/>
            <person name="Kramer E.M."/>
            <person name="Hu Y."/>
            <person name="Yi X."/>
            <person name="Qi Y."/>
            <person name="Xu X."/>
            <person name="Gao Z."/>
            <person name="Pan H."/>
            <person name="Jian J."/>
            <person name="Tian Y."/>
            <person name="Yue Z."/>
            <person name="Xu Y."/>
        </authorList>
    </citation>
    <scope>NUCLEOTIDE SEQUENCE [LARGE SCALE GENOMIC DNA]</scope>
    <source>
        <strain evidence="4">cv. Dabenzi</strain>
    </source>
</reference>
<evidence type="ECO:0000313" key="2">
    <source>
        <dbReference type="EMBL" id="OWM66969.1"/>
    </source>
</evidence>
<name>A0A218W361_PUNGR</name>
<dbReference type="OrthoDB" id="1153117at2759"/>
<evidence type="ECO:0000313" key="3">
    <source>
        <dbReference type="EMBL" id="PKI44656.1"/>
    </source>
</evidence>
<dbReference type="Proteomes" id="UP000233551">
    <property type="component" value="Unassembled WGS sequence"/>
</dbReference>
<gene>
    <name evidence="2" type="ORF">CDL15_Pgr000421</name>
    <name evidence="3" type="ORF">CRG98_035011</name>
</gene>
<feature type="compositionally biased region" description="Polar residues" evidence="1">
    <location>
        <begin position="140"/>
        <end position="151"/>
    </location>
</feature>
<proteinExistence type="predicted"/>
<reference evidence="3 5" key="3">
    <citation type="submission" date="2017-11" db="EMBL/GenBank/DDBJ databases">
        <title>De-novo sequencing of pomegranate (Punica granatum L.) genome.</title>
        <authorList>
            <person name="Akparov Z."/>
            <person name="Amiraslanov A."/>
            <person name="Hajiyeva S."/>
            <person name="Abbasov M."/>
            <person name="Kaur K."/>
            <person name="Hamwieh A."/>
            <person name="Solovyev V."/>
            <person name="Salamov A."/>
            <person name="Braich B."/>
            <person name="Kosarev P."/>
            <person name="Mahmoud A."/>
            <person name="Hajiyev E."/>
            <person name="Babayeva S."/>
            <person name="Izzatullayeva V."/>
            <person name="Mammadov A."/>
            <person name="Mammadov A."/>
            <person name="Sharifova S."/>
            <person name="Ojaghi J."/>
            <person name="Eynullazada K."/>
            <person name="Bayramov B."/>
            <person name="Abdulazimova A."/>
            <person name="Shahmuradov I."/>
        </authorList>
    </citation>
    <scope>NUCLEOTIDE SEQUENCE [LARGE SCALE GENOMIC DNA]</scope>
    <source>
        <strain evidence="3">AG2017</strain>
        <strain evidence="5">cv. AG2017</strain>
        <tissue evidence="3">Leaf</tissue>
    </source>
</reference>